<evidence type="ECO:0000313" key="2">
    <source>
        <dbReference type="Proteomes" id="UP000235943"/>
    </source>
</evidence>
<evidence type="ECO:0000313" key="1">
    <source>
        <dbReference type="EMBL" id="PNG22338.1"/>
    </source>
</evidence>
<comment type="caution">
    <text evidence="1">The sequence shown here is derived from an EMBL/GenBank/DDBJ whole genome shotgun (WGS) entry which is preliminary data.</text>
</comment>
<dbReference type="RefSeq" id="WP_102908684.1">
    <property type="nucleotide sequence ID" value="NZ_POUC01000051.1"/>
</dbReference>
<name>A0A2N8TTL8_9ACTN</name>
<gene>
    <name evidence="1" type="ORF">C1J00_10000</name>
</gene>
<dbReference type="EMBL" id="POUC01000051">
    <property type="protein sequence ID" value="PNG22338.1"/>
    <property type="molecule type" value="Genomic_DNA"/>
</dbReference>
<dbReference type="Proteomes" id="UP000235943">
    <property type="component" value="Unassembled WGS sequence"/>
</dbReference>
<accession>A0A2N8TTL8</accession>
<keyword evidence="2" id="KW-1185">Reference proteome</keyword>
<reference evidence="1 2" key="1">
    <citation type="submission" date="2018-01" db="EMBL/GenBank/DDBJ databases">
        <title>Draft genome sequence of Streptomyces sp. 13K301.</title>
        <authorList>
            <person name="Sahin N."/>
            <person name="Saygin H."/>
            <person name="Ay H."/>
        </authorList>
    </citation>
    <scope>NUCLEOTIDE SEQUENCE [LARGE SCALE GENOMIC DNA]</scope>
    <source>
        <strain evidence="1 2">13K301</strain>
    </source>
</reference>
<protein>
    <submittedName>
        <fullName evidence="1">Uncharacterized protein</fullName>
    </submittedName>
</protein>
<proteinExistence type="predicted"/>
<sequence>MSTDPGPIPAGAIEWRKIEAGAIQTGNALEDIRNREPYAVEQVIIHALAEFSMGGPPMGKDEARRWLSLYLRQVAEGRSPVDPGVQA</sequence>
<organism evidence="1 2">
    <name type="scientific">Streptomyces cahuitamycinicus</name>
    <dbReference type="NCBI Taxonomy" id="2070367"/>
    <lineage>
        <taxon>Bacteria</taxon>
        <taxon>Bacillati</taxon>
        <taxon>Actinomycetota</taxon>
        <taxon>Actinomycetes</taxon>
        <taxon>Kitasatosporales</taxon>
        <taxon>Streptomycetaceae</taxon>
        <taxon>Streptomyces</taxon>
    </lineage>
</organism>
<dbReference type="AlphaFoldDB" id="A0A2N8TTL8"/>